<sequence length="688" mass="78859">MINDAKPRLIITNSNDTKIKQIIGENQNVKLFNLNDILINDNGSDIIIPNTNSKKNVACVLYTSGSTGLPKGVLLSNESIMNRLFWQWDEFRLDETDIGAFKTSMNFVDHIAEIFAFILKGLPIVVIDPEITSSSINALIDTLYDYKVTYFVLVPSLLRNILIYTKATKNYFKLNHIKRYVCSGEKLTRDLLDLFFEVTSDLKIKPVVSNFYGSTEVTADITFITFKSKEQVEKLVLSKSDVPIGVPISNSRVYLFDENMQIIDTEDKIGEIYAGGKCLANGYLKNENETNKFVTINNEYLFKTGDFGYFHDSLLYYSGRADSQIKINGKRVDLAELEFHSTKIKEIKSLVPLVYNDFPIAFYESDSDLSTEILNEIIIGHLKDCVYEHMIPNIHNLIRIESIPLLYNGKIDKQKLKGIYEDKNQALQHRDTKIESKNFAKKVLDIIQKITGIIVKNSSSDLSFDKLGINSLNYVEIYFELNEILHKKISFDQFLSIKSVNELLDQSAEKNLGKSIYRIIKFSENESLAFEVLNMFVGTFNDRNIIHSTFPIESTEKNLYDCFHPMVEYLKSSDKCFVVFDVTKQKYVGGCFIYDYDDNPPFTIVNEFFFHLLELLDLVAKMAADKEKLRNKKILYSAIVTTSPETSQEENVMIINFIEENIINIGREFDFDAILTTNTSKLTQRIST</sequence>
<organism evidence="4 5">
    <name type="scientific">Brachionus calyciflorus</name>
    <dbReference type="NCBI Taxonomy" id="104777"/>
    <lineage>
        <taxon>Eukaryota</taxon>
        <taxon>Metazoa</taxon>
        <taxon>Spiralia</taxon>
        <taxon>Gnathifera</taxon>
        <taxon>Rotifera</taxon>
        <taxon>Eurotatoria</taxon>
        <taxon>Monogononta</taxon>
        <taxon>Pseudotrocha</taxon>
        <taxon>Ploima</taxon>
        <taxon>Brachionidae</taxon>
        <taxon>Brachionus</taxon>
    </lineage>
</organism>
<evidence type="ECO:0000313" key="4">
    <source>
        <dbReference type="EMBL" id="CAF0876260.1"/>
    </source>
</evidence>
<comment type="caution">
    <text evidence="4">The sequence shown here is derived from an EMBL/GenBank/DDBJ whole genome shotgun (WGS) entry which is preliminary data.</text>
</comment>
<evidence type="ECO:0000259" key="3">
    <source>
        <dbReference type="PROSITE" id="PS50075"/>
    </source>
</evidence>
<dbReference type="EMBL" id="CAJNOC010001585">
    <property type="protein sequence ID" value="CAF0876260.1"/>
    <property type="molecule type" value="Genomic_DNA"/>
</dbReference>
<dbReference type="Pfam" id="PF00501">
    <property type="entry name" value="AMP-binding"/>
    <property type="match status" value="1"/>
</dbReference>
<dbReference type="PANTHER" id="PTHR44845">
    <property type="entry name" value="CARRIER DOMAIN-CONTAINING PROTEIN"/>
    <property type="match status" value="1"/>
</dbReference>
<dbReference type="InterPro" id="IPR045851">
    <property type="entry name" value="AMP-bd_C_sf"/>
</dbReference>
<dbReference type="Gene3D" id="3.40.630.30">
    <property type="match status" value="1"/>
</dbReference>
<dbReference type="Gene3D" id="3.30.300.30">
    <property type="match status" value="1"/>
</dbReference>
<dbReference type="InterPro" id="IPR036736">
    <property type="entry name" value="ACP-like_sf"/>
</dbReference>
<keyword evidence="5" id="KW-1185">Reference proteome</keyword>
<dbReference type="SUPFAM" id="SSF47336">
    <property type="entry name" value="ACP-like"/>
    <property type="match status" value="1"/>
</dbReference>
<evidence type="ECO:0000256" key="1">
    <source>
        <dbReference type="ARBA" id="ARBA00022450"/>
    </source>
</evidence>
<dbReference type="PROSITE" id="PS00455">
    <property type="entry name" value="AMP_BINDING"/>
    <property type="match status" value="1"/>
</dbReference>
<gene>
    <name evidence="4" type="ORF">OXX778_LOCUS10185</name>
</gene>
<dbReference type="InterPro" id="IPR009081">
    <property type="entry name" value="PP-bd_ACP"/>
</dbReference>
<dbReference type="SUPFAM" id="SSF56801">
    <property type="entry name" value="Acetyl-CoA synthetase-like"/>
    <property type="match status" value="1"/>
</dbReference>
<evidence type="ECO:0000313" key="5">
    <source>
        <dbReference type="Proteomes" id="UP000663879"/>
    </source>
</evidence>
<dbReference type="InterPro" id="IPR042099">
    <property type="entry name" value="ANL_N_sf"/>
</dbReference>
<protein>
    <recommendedName>
        <fullName evidence="3">Carrier domain-containing protein</fullName>
    </recommendedName>
</protein>
<evidence type="ECO:0000256" key="2">
    <source>
        <dbReference type="ARBA" id="ARBA00022553"/>
    </source>
</evidence>
<dbReference type="PROSITE" id="PS50075">
    <property type="entry name" value="CARRIER"/>
    <property type="match status" value="1"/>
</dbReference>
<proteinExistence type="predicted"/>
<reference evidence="4" key="1">
    <citation type="submission" date="2021-02" db="EMBL/GenBank/DDBJ databases">
        <authorList>
            <person name="Nowell W R."/>
        </authorList>
    </citation>
    <scope>NUCLEOTIDE SEQUENCE</scope>
    <source>
        <strain evidence="4">Ploen Becks lab</strain>
    </source>
</reference>
<dbReference type="PANTHER" id="PTHR44845:SF6">
    <property type="entry name" value="BETA-ALANINE-ACTIVATING ENZYME"/>
    <property type="match status" value="1"/>
</dbReference>
<name>A0A813XHM2_9BILA</name>
<keyword evidence="1" id="KW-0596">Phosphopantetheine</keyword>
<dbReference type="Pfam" id="PF00550">
    <property type="entry name" value="PP-binding"/>
    <property type="match status" value="1"/>
</dbReference>
<dbReference type="OrthoDB" id="416786at2759"/>
<dbReference type="Proteomes" id="UP000663879">
    <property type="component" value="Unassembled WGS sequence"/>
</dbReference>
<accession>A0A813XHM2</accession>
<keyword evidence="2" id="KW-0597">Phosphoprotein</keyword>
<feature type="domain" description="Carrier" evidence="3">
    <location>
        <begin position="434"/>
        <end position="511"/>
    </location>
</feature>
<dbReference type="AlphaFoldDB" id="A0A813XHM2"/>
<dbReference type="InterPro" id="IPR000873">
    <property type="entry name" value="AMP-dep_synth/lig_dom"/>
</dbReference>
<dbReference type="Gene3D" id="3.40.50.12780">
    <property type="entry name" value="N-terminal domain of ligase-like"/>
    <property type="match status" value="1"/>
</dbReference>
<dbReference type="InterPro" id="IPR020845">
    <property type="entry name" value="AMP-binding_CS"/>
</dbReference>
<dbReference type="Gene3D" id="1.10.1200.10">
    <property type="entry name" value="ACP-like"/>
    <property type="match status" value="1"/>
</dbReference>